<keyword evidence="3" id="KW-1185">Reference proteome</keyword>
<dbReference type="OrthoDB" id="1751786at2759"/>
<dbReference type="InterPro" id="IPR036691">
    <property type="entry name" value="Endo/exonu/phosph_ase_sf"/>
</dbReference>
<accession>A0A7J9KTS7</accession>
<dbReference type="AlphaFoldDB" id="A0A7J9KTS7"/>
<dbReference type="Pfam" id="PF13456">
    <property type="entry name" value="RVT_3"/>
    <property type="match status" value="1"/>
</dbReference>
<sequence length="593" mass="68114">MERVRMKCGFVNGIDIGAMGTRGGLFLGWNGNFLIKLKSFSSFYIDVEVHDNECGGCWWLTGFYGNPNERCRNDSWNLLRHLNYDQSTSWVVLGDFNEITNSFEKKGGRLRSERQMKEFCKALEDYGLNDLGYIGRWFSWERGQFVATNIRERLDRGVATLDWMSLFPRYQLEHLSHSFSDHYPILIDTMGQEGMIGVTNKIERMGYQMQKWSQSRTREEKRNRVELEERRTTSTTEFVKIASDYFGKLFIASDVGSDKHLFGLVEKRITDSMNDKLLQQFIEEDITNAVQSMAPLKALGVDGFLVIFFQRPENRLVWKHEGSGEYTVKSVYRVLIADHLRDTNYMSPIDEVWASLPVKIPSFDESMSNKLRFANMFSAANDQQKRIIVISMWSLWFHRNKLAHEGVKFSMQSVLGFIRGYEQDICRCHMLLYPAPRAMIKGIWRPPDQGVIKLNFDASFVKNEKIATTAVLARNATGEIVGAETYLFKDIADAFVAEARACERALIFASKMCLRRLIVEGDSLTVKKNIQKKEEDKLVLRPITHHIYNLGMCFDAVSYLAVPRMANEAAHTLAMEAGNERSAGVGTMECLIR</sequence>
<dbReference type="Gene3D" id="3.60.10.10">
    <property type="entry name" value="Endonuclease/exonuclease/phosphatase"/>
    <property type="match status" value="1"/>
</dbReference>
<evidence type="ECO:0000259" key="1">
    <source>
        <dbReference type="Pfam" id="PF13456"/>
    </source>
</evidence>
<dbReference type="InterPro" id="IPR036397">
    <property type="entry name" value="RNaseH_sf"/>
</dbReference>
<evidence type="ECO:0000313" key="2">
    <source>
        <dbReference type="EMBL" id="MBA0849838.1"/>
    </source>
</evidence>
<dbReference type="GO" id="GO:0003676">
    <property type="term" value="F:nucleic acid binding"/>
    <property type="evidence" value="ECO:0007669"/>
    <property type="project" value="InterPro"/>
</dbReference>
<evidence type="ECO:0000313" key="3">
    <source>
        <dbReference type="Proteomes" id="UP000593576"/>
    </source>
</evidence>
<dbReference type="EMBL" id="JABFAF010000002">
    <property type="protein sequence ID" value="MBA0849838.1"/>
    <property type="molecule type" value="Genomic_DNA"/>
</dbReference>
<protein>
    <recommendedName>
        <fullName evidence="1">RNase H type-1 domain-containing protein</fullName>
    </recommendedName>
</protein>
<dbReference type="CDD" id="cd06222">
    <property type="entry name" value="RNase_H_like"/>
    <property type="match status" value="1"/>
</dbReference>
<reference evidence="2 3" key="1">
    <citation type="journal article" date="2019" name="Genome Biol. Evol.">
        <title>Insights into the evolution of the New World diploid cottons (Gossypium, subgenus Houzingenia) based on genome sequencing.</title>
        <authorList>
            <person name="Grover C.E."/>
            <person name="Arick M.A. 2nd"/>
            <person name="Thrash A."/>
            <person name="Conover J.L."/>
            <person name="Sanders W.S."/>
            <person name="Peterson D.G."/>
            <person name="Frelichowski J.E."/>
            <person name="Scheffler J.A."/>
            <person name="Scheffler B.E."/>
            <person name="Wendel J.F."/>
        </authorList>
    </citation>
    <scope>NUCLEOTIDE SEQUENCE [LARGE SCALE GENOMIC DNA]</scope>
    <source>
        <strain evidence="2">1</strain>
        <tissue evidence="2">Leaf</tissue>
    </source>
</reference>
<organism evidence="2 3">
    <name type="scientific">Gossypium schwendimanii</name>
    <name type="common">Cotton</name>
    <dbReference type="NCBI Taxonomy" id="34291"/>
    <lineage>
        <taxon>Eukaryota</taxon>
        <taxon>Viridiplantae</taxon>
        <taxon>Streptophyta</taxon>
        <taxon>Embryophyta</taxon>
        <taxon>Tracheophyta</taxon>
        <taxon>Spermatophyta</taxon>
        <taxon>Magnoliopsida</taxon>
        <taxon>eudicotyledons</taxon>
        <taxon>Gunneridae</taxon>
        <taxon>Pentapetalae</taxon>
        <taxon>rosids</taxon>
        <taxon>malvids</taxon>
        <taxon>Malvales</taxon>
        <taxon>Malvaceae</taxon>
        <taxon>Malvoideae</taxon>
        <taxon>Gossypium</taxon>
    </lineage>
</organism>
<dbReference type="InterPro" id="IPR012337">
    <property type="entry name" value="RNaseH-like_sf"/>
</dbReference>
<proteinExistence type="predicted"/>
<dbReference type="InterPro" id="IPR002156">
    <property type="entry name" value="RNaseH_domain"/>
</dbReference>
<name>A0A7J9KTS7_GOSSC</name>
<dbReference type="Gene3D" id="3.30.420.10">
    <property type="entry name" value="Ribonuclease H-like superfamily/Ribonuclease H"/>
    <property type="match status" value="1"/>
</dbReference>
<gene>
    <name evidence="2" type="ORF">Goshw_021346</name>
</gene>
<dbReference type="GO" id="GO:0004523">
    <property type="term" value="F:RNA-DNA hybrid ribonuclease activity"/>
    <property type="evidence" value="ECO:0007669"/>
    <property type="project" value="InterPro"/>
</dbReference>
<dbReference type="InterPro" id="IPR044730">
    <property type="entry name" value="RNase_H-like_dom_plant"/>
</dbReference>
<comment type="caution">
    <text evidence="2">The sequence shown here is derived from an EMBL/GenBank/DDBJ whole genome shotgun (WGS) entry which is preliminary data.</text>
</comment>
<dbReference type="Proteomes" id="UP000593576">
    <property type="component" value="Unassembled WGS sequence"/>
</dbReference>
<dbReference type="SUPFAM" id="SSF53098">
    <property type="entry name" value="Ribonuclease H-like"/>
    <property type="match status" value="1"/>
</dbReference>
<dbReference type="SUPFAM" id="SSF56219">
    <property type="entry name" value="DNase I-like"/>
    <property type="match status" value="1"/>
</dbReference>
<dbReference type="PANTHER" id="PTHR33710">
    <property type="entry name" value="BNAC02G09200D PROTEIN"/>
    <property type="match status" value="1"/>
</dbReference>
<dbReference type="PANTHER" id="PTHR33710:SF71">
    <property type="entry name" value="ENDONUCLEASE_EXONUCLEASE_PHOSPHATASE DOMAIN-CONTAINING PROTEIN"/>
    <property type="match status" value="1"/>
</dbReference>
<feature type="domain" description="RNase H type-1" evidence="1">
    <location>
        <begin position="455"/>
        <end position="576"/>
    </location>
</feature>